<name>A0A6A3DCF4_9STRA</name>
<gene>
    <name evidence="1" type="ORF">PF009_g33197</name>
    <name evidence="2" type="ORF">PF011_g32850</name>
</gene>
<dbReference type="Proteomes" id="UP000460718">
    <property type="component" value="Unassembled WGS sequence"/>
</dbReference>
<proteinExistence type="predicted"/>
<protein>
    <submittedName>
        <fullName evidence="1">Uncharacterized protein</fullName>
    </submittedName>
</protein>
<comment type="caution">
    <text evidence="1">The sequence shown here is derived from an EMBL/GenBank/DDBJ whole genome shotgun (WGS) entry which is preliminary data.</text>
</comment>
<dbReference type="EMBL" id="QXFW01011438">
    <property type="protein sequence ID" value="KAE8951907.1"/>
    <property type="molecule type" value="Genomic_DNA"/>
</dbReference>
<reference evidence="1 3" key="1">
    <citation type="submission" date="2018-08" db="EMBL/GenBank/DDBJ databases">
        <title>Genomic investigation of the strawberry pathogen Phytophthora fragariae indicates pathogenicity is determined by transcriptional variation in three key races.</title>
        <authorList>
            <person name="Adams T.M."/>
            <person name="Armitage A.D."/>
            <person name="Sobczyk M.K."/>
            <person name="Bates H.J."/>
            <person name="Dunwell J.M."/>
            <person name="Nellist C.F."/>
            <person name="Harrison R.J."/>
        </authorList>
    </citation>
    <scope>NUCLEOTIDE SEQUENCE [LARGE SCALE GENOMIC DNA]</scope>
    <source>
        <strain evidence="1 3">NOV-9</strain>
        <strain evidence="2 4">SCRP245</strain>
    </source>
</reference>
<evidence type="ECO:0000313" key="4">
    <source>
        <dbReference type="Proteomes" id="UP000460718"/>
    </source>
</evidence>
<evidence type="ECO:0000313" key="3">
    <source>
        <dbReference type="Proteomes" id="UP000429523"/>
    </source>
</evidence>
<accession>A0A6A3DCF4</accession>
<organism evidence="1 3">
    <name type="scientific">Phytophthora fragariae</name>
    <dbReference type="NCBI Taxonomy" id="53985"/>
    <lineage>
        <taxon>Eukaryota</taxon>
        <taxon>Sar</taxon>
        <taxon>Stramenopiles</taxon>
        <taxon>Oomycota</taxon>
        <taxon>Peronosporomycetes</taxon>
        <taxon>Peronosporales</taxon>
        <taxon>Peronosporaceae</taxon>
        <taxon>Phytophthora</taxon>
    </lineage>
</organism>
<dbReference type="Proteomes" id="UP000429523">
    <property type="component" value="Unassembled WGS sequence"/>
</dbReference>
<dbReference type="AlphaFoldDB" id="A0A6A3DCF4"/>
<sequence length="79" mass="8950">MLTPPLASVLASPLLPTHALSSTTDFALTPTPTPVSPPLLQSQLLHQLHLRRLRVVRQSRFQVQPWSKVRLRILQQLVR</sequence>
<dbReference type="EMBL" id="QXGF01010198">
    <property type="protein sequence ID" value="KAE8916480.1"/>
    <property type="molecule type" value="Genomic_DNA"/>
</dbReference>
<evidence type="ECO:0000313" key="1">
    <source>
        <dbReference type="EMBL" id="KAE8916480.1"/>
    </source>
</evidence>
<evidence type="ECO:0000313" key="2">
    <source>
        <dbReference type="EMBL" id="KAE8951907.1"/>
    </source>
</evidence>